<accession>C4J301</accession>
<organism evidence="1">
    <name type="scientific">Zea mays</name>
    <name type="common">Maize</name>
    <dbReference type="NCBI Taxonomy" id="4577"/>
    <lineage>
        <taxon>Eukaryota</taxon>
        <taxon>Viridiplantae</taxon>
        <taxon>Streptophyta</taxon>
        <taxon>Embryophyta</taxon>
        <taxon>Tracheophyta</taxon>
        <taxon>Spermatophyta</taxon>
        <taxon>Magnoliopsida</taxon>
        <taxon>Liliopsida</taxon>
        <taxon>Poales</taxon>
        <taxon>Poaceae</taxon>
        <taxon>PACMAD clade</taxon>
        <taxon>Panicoideae</taxon>
        <taxon>Andropogonodae</taxon>
        <taxon>Andropogoneae</taxon>
        <taxon>Tripsacinae</taxon>
        <taxon>Zea</taxon>
    </lineage>
</organism>
<evidence type="ECO:0000313" key="1">
    <source>
        <dbReference type="EMBL" id="ACR35551.1"/>
    </source>
</evidence>
<name>C4J301_MAIZE</name>
<proteinExistence type="evidence at transcript level"/>
<protein>
    <submittedName>
        <fullName evidence="1">Uncharacterized protein</fullName>
    </submittedName>
</protein>
<reference evidence="1" key="1">
    <citation type="journal article" date="2009" name="PLoS Genet.">
        <title>Sequencing, mapping, and analysis of 27,455 maize full-length cDNAs.</title>
        <authorList>
            <person name="Soderlund C."/>
            <person name="Descour A."/>
            <person name="Kudrna D."/>
            <person name="Bomhoff M."/>
            <person name="Boyd L."/>
            <person name="Currie J."/>
            <person name="Angelova A."/>
            <person name="Collura K."/>
            <person name="Wissotski M."/>
            <person name="Ashley E."/>
            <person name="Morrow D."/>
            <person name="Fernandes J."/>
            <person name="Walbot V."/>
            <person name="Yu Y."/>
        </authorList>
    </citation>
    <scope>NUCLEOTIDE SEQUENCE</scope>
    <source>
        <strain evidence="1">B73</strain>
    </source>
</reference>
<dbReference type="EMBL" id="BT085198">
    <property type="protein sequence ID" value="ACR35551.1"/>
    <property type="molecule type" value="mRNA"/>
</dbReference>
<sequence>MLFSQLLRRVLRFLSKNKRLQLARLFRRRQRPYCLTRWDYVNNNASCIIL</sequence>
<reference evidence="1" key="2">
    <citation type="submission" date="2012-06" db="EMBL/GenBank/DDBJ databases">
        <authorList>
            <person name="Yu Y."/>
            <person name="Currie J."/>
            <person name="Lomeli R."/>
            <person name="Angelova A."/>
            <person name="Collura K."/>
            <person name="Wissotski M."/>
            <person name="Campos D."/>
            <person name="Kudrna D."/>
            <person name="Golser W."/>
            <person name="Ashely E."/>
            <person name="Descour A."/>
            <person name="Fernandes J."/>
            <person name="Soderlund C."/>
            <person name="Walbot V."/>
        </authorList>
    </citation>
    <scope>NUCLEOTIDE SEQUENCE</scope>
    <source>
        <strain evidence="1">B73</strain>
    </source>
</reference>
<dbReference type="AlphaFoldDB" id="C4J301"/>